<feature type="region of interest" description="Disordered" evidence="1">
    <location>
        <begin position="1"/>
        <end position="33"/>
    </location>
</feature>
<dbReference type="Pfam" id="PF00135">
    <property type="entry name" value="COesterase"/>
    <property type="match status" value="1"/>
</dbReference>
<dbReference type="InterPro" id="IPR002018">
    <property type="entry name" value="CarbesteraseB"/>
</dbReference>
<evidence type="ECO:0000313" key="3">
    <source>
        <dbReference type="EMBL" id="SFX81250.1"/>
    </source>
</evidence>
<dbReference type="Gene3D" id="3.40.50.1820">
    <property type="entry name" value="alpha/beta hydrolase"/>
    <property type="match status" value="1"/>
</dbReference>
<proteinExistence type="predicted"/>
<gene>
    <name evidence="3" type="ORF">SAMN02787144_1006268</name>
</gene>
<evidence type="ECO:0000256" key="1">
    <source>
        <dbReference type="SAM" id="MobiDB-lite"/>
    </source>
</evidence>
<evidence type="ECO:0000259" key="2">
    <source>
        <dbReference type="Pfam" id="PF00135"/>
    </source>
</evidence>
<dbReference type="AlphaFoldDB" id="A0A1K2A455"/>
<reference evidence="3 4" key="1">
    <citation type="submission" date="2016-11" db="EMBL/GenBank/DDBJ databases">
        <authorList>
            <person name="Jaros S."/>
            <person name="Januszkiewicz K."/>
            <person name="Wedrychowicz H."/>
        </authorList>
    </citation>
    <scope>NUCLEOTIDE SEQUENCE [LARGE SCALE GENOMIC DNA]</scope>
    <source>
        <strain evidence="3 4">OK807</strain>
    </source>
</reference>
<dbReference type="SUPFAM" id="SSF53474">
    <property type="entry name" value="alpha/beta-Hydrolases"/>
    <property type="match status" value="1"/>
</dbReference>
<dbReference type="Proteomes" id="UP000181909">
    <property type="component" value="Unassembled WGS sequence"/>
</dbReference>
<sequence>MTAVKGWDGTRQATEFGPVVPQAGPTAESSAGNDWLTLNVSTPALGTAGLPVPVWIHGGACIAGASSDPMYDPAALTSAGLVAVSGPLHPAGAGRYGSVATRSLASTVPATGCTASWPER</sequence>
<dbReference type="RefSeq" id="WP_072485463.1">
    <property type="nucleotide sequence ID" value="NZ_FPJO01000006.1"/>
</dbReference>
<dbReference type="PANTHER" id="PTHR11559">
    <property type="entry name" value="CARBOXYLESTERASE"/>
    <property type="match status" value="1"/>
</dbReference>
<dbReference type="InterPro" id="IPR050309">
    <property type="entry name" value="Type-B_Carboxylest/Lipase"/>
</dbReference>
<accession>A0A1K2A455</accession>
<name>A0A1K2A455_STRAR</name>
<dbReference type="InterPro" id="IPR029058">
    <property type="entry name" value="AB_hydrolase_fold"/>
</dbReference>
<evidence type="ECO:0000313" key="4">
    <source>
        <dbReference type="Proteomes" id="UP000181909"/>
    </source>
</evidence>
<dbReference type="EMBL" id="FPJO01000006">
    <property type="protein sequence ID" value="SFX81250.1"/>
    <property type="molecule type" value="Genomic_DNA"/>
</dbReference>
<feature type="domain" description="Carboxylesterase type B" evidence="2">
    <location>
        <begin position="5"/>
        <end position="84"/>
    </location>
</feature>
<protein>
    <submittedName>
        <fullName evidence="3">Carboxylesterase family protein</fullName>
    </submittedName>
</protein>
<dbReference type="STRING" id="1893.SAMN02787144_1006268"/>
<organism evidence="3 4">
    <name type="scientific">Streptomyces atratus</name>
    <dbReference type="NCBI Taxonomy" id="1893"/>
    <lineage>
        <taxon>Bacteria</taxon>
        <taxon>Bacillati</taxon>
        <taxon>Actinomycetota</taxon>
        <taxon>Actinomycetes</taxon>
        <taxon>Kitasatosporales</taxon>
        <taxon>Streptomycetaceae</taxon>
        <taxon>Streptomyces</taxon>
    </lineage>
</organism>